<keyword evidence="8" id="KW-1185">Reference proteome</keyword>
<name>A0A2H9ZZI8_9ASPA</name>
<evidence type="ECO:0000313" key="7">
    <source>
        <dbReference type="EMBL" id="PKA48721.1"/>
    </source>
</evidence>
<evidence type="ECO:0000256" key="5">
    <source>
        <dbReference type="ARBA" id="ARBA00023136"/>
    </source>
</evidence>
<keyword evidence="5 6" id="KW-0472">Membrane</keyword>
<dbReference type="GO" id="GO:0016020">
    <property type="term" value="C:membrane"/>
    <property type="evidence" value="ECO:0007669"/>
    <property type="project" value="UniProtKB-SubCell"/>
</dbReference>
<dbReference type="EC" id="3.6.3.4" evidence="7"/>
<evidence type="ECO:0000256" key="3">
    <source>
        <dbReference type="ARBA" id="ARBA00022723"/>
    </source>
</evidence>
<dbReference type="InterPro" id="IPR023298">
    <property type="entry name" value="ATPase_P-typ_TM_dom_sf"/>
</dbReference>
<protein>
    <submittedName>
        <fullName evidence="7">Copper-transporting ATPase HMA5</fullName>
        <ecNumber evidence="7">3.6.3.4</ecNumber>
    </submittedName>
</protein>
<organism evidence="7 8">
    <name type="scientific">Apostasia shenzhenica</name>
    <dbReference type="NCBI Taxonomy" id="1088818"/>
    <lineage>
        <taxon>Eukaryota</taxon>
        <taxon>Viridiplantae</taxon>
        <taxon>Streptophyta</taxon>
        <taxon>Embryophyta</taxon>
        <taxon>Tracheophyta</taxon>
        <taxon>Spermatophyta</taxon>
        <taxon>Magnoliopsida</taxon>
        <taxon>Liliopsida</taxon>
        <taxon>Asparagales</taxon>
        <taxon>Orchidaceae</taxon>
        <taxon>Apostasioideae</taxon>
        <taxon>Apostasia</taxon>
    </lineage>
</organism>
<dbReference type="SUPFAM" id="SSF81665">
    <property type="entry name" value="Calcium ATPase, transmembrane domain M"/>
    <property type="match status" value="1"/>
</dbReference>
<evidence type="ECO:0000313" key="8">
    <source>
        <dbReference type="Proteomes" id="UP000236161"/>
    </source>
</evidence>
<gene>
    <name evidence="7" type="primary">HMA5</name>
    <name evidence="7" type="ORF">AXF42_Ash021611</name>
</gene>
<accession>A0A2H9ZZI8</accession>
<evidence type="ECO:0000256" key="2">
    <source>
        <dbReference type="ARBA" id="ARBA00022692"/>
    </source>
</evidence>
<proteinExistence type="predicted"/>
<evidence type="ECO:0000256" key="4">
    <source>
        <dbReference type="ARBA" id="ARBA00022989"/>
    </source>
</evidence>
<keyword evidence="3" id="KW-0479">Metal-binding</keyword>
<dbReference type="GO" id="GO:0046872">
    <property type="term" value="F:metal ion binding"/>
    <property type="evidence" value="ECO:0007669"/>
    <property type="project" value="UniProtKB-KW"/>
</dbReference>
<dbReference type="STRING" id="1088818.A0A2H9ZZI8"/>
<dbReference type="EMBL" id="KZ452234">
    <property type="protein sequence ID" value="PKA48721.1"/>
    <property type="molecule type" value="Genomic_DNA"/>
</dbReference>
<dbReference type="InterPro" id="IPR036412">
    <property type="entry name" value="HAD-like_sf"/>
</dbReference>
<dbReference type="PANTHER" id="PTHR46594:SF4">
    <property type="entry name" value="P-TYPE CATION-TRANSPORTING ATPASE"/>
    <property type="match status" value="1"/>
</dbReference>
<evidence type="ECO:0000256" key="1">
    <source>
        <dbReference type="ARBA" id="ARBA00004370"/>
    </source>
</evidence>
<keyword evidence="4 6" id="KW-1133">Transmembrane helix</keyword>
<comment type="subcellular location">
    <subcellularLocation>
        <location evidence="1">Membrane</location>
    </subcellularLocation>
</comment>
<keyword evidence="7" id="KW-0378">Hydrolase</keyword>
<dbReference type="PANTHER" id="PTHR46594">
    <property type="entry name" value="P-TYPE CATION-TRANSPORTING ATPASE"/>
    <property type="match status" value="1"/>
</dbReference>
<sequence>MDSFQLALQFGISVMVVACPCALGLATPTAVMVGTGVGASLGVLIKGGQALESAHKVNCIVFDKTGTLTTGKPVVVSTRLLKNMVFSVNFYEICRSVAAVLIFNSMILDYYKHEAWNSLYN</sequence>
<feature type="transmembrane region" description="Helical" evidence="6">
    <location>
        <begin position="6"/>
        <end position="26"/>
    </location>
</feature>
<dbReference type="SUPFAM" id="SSF56784">
    <property type="entry name" value="HAD-like"/>
    <property type="match status" value="1"/>
</dbReference>
<reference evidence="7 8" key="1">
    <citation type="journal article" date="2017" name="Nature">
        <title>The Apostasia genome and the evolution of orchids.</title>
        <authorList>
            <person name="Zhang G.Q."/>
            <person name="Liu K.W."/>
            <person name="Li Z."/>
            <person name="Lohaus R."/>
            <person name="Hsiao Y.Y."/>
            <person name="Niu S.C."/>
            <person name="Wang J.Y."/>
            <person name="Lin Y.C."/>
            <person name="Xu Q."/>
            <person name="Chen L.J."/>
            <person name="Yoshida K."/>
            <person name="Fujiwara S."/>
            <person name="Wang Z.W."/>
            <person name="Zhang Y.Q."/>
            <person name="Mitsuda N."/>
            <person name="Wang M."/>
            <person name="Liu G.H."/>
            <person name="Pecoraro L."/>
            <person name="Huang H.X."/>
            <person name="Xiao X.J."/>
            <person name="Lin M."/>
            <person name="Wu X.Y."/>
            <person name="Wu W.L."/>
            <person name="Chen Y.Y."/>
            <person name="Chang S.B."/>
            <person name="Sakamoto S."/>
            <person name="Ohme-Takagi M."/>
            <person name="Yagi M."/>
            <person name="Zeng S.J."/>
            <person name="Shen C.Y."/>
            <person name="Yeh C.M."/>
            <person name="Luo Y.B."/>
            <person name="Tsai W.C."/>
            <person name="Van de Peer Y."/>
            <person name="Liu Z.J."/>
        </authorList>
    </citation>
    <scope>NUCLEOTIDE SEQUENCE [LARGE SCALE GENOMIC DNA]</scope>
    <source>
        <strain evidence="8">cv. Shenzhen</strain>
        <tissue evidence="7">Stem</tissue>
    </source>
</reference>
<keyword evidence="2 6" id="KW-0812">Transmembrane</keyword>
<dbReference type="GO" id="GO:0016787">
    <property type="term" value="F:hydrolase activity"/>
    <property type="evidence" value="ECO:0007669"/>
    <property type="project" value="UniProtKB-KW"/>
</dbReference>
<dbReference type="Proteomes" id="UP000236161">
    <property type="component" value="Unassembled WGS sequence"/>
</dbReference>
<dbReference type="AlphaFoldDB" id="A0A2H9ZZI8"/>
<dbReference type="PROSITE" id="PS00154">
    <property type="entry name" value="ATPASE_E1_E2"/>
    <property type="match status" value="1"/>
</dbReference>
<dbReference type="OrthoDB" id="432719at2759"/>
<evidence type="ECO:0000256" key="6">
    <source>
        <dbReference type="SAM" id="Phobius"/>
    </source>
</evidence>
<dbReference type="Gene3D" id="1.20.1110.10">
    <property type="entry name" value="Calcium-transporting ATPase, transmembrane domain"/>
    <property type="match status" value="1"/>
</dbReference>
<dbReference type="InterPro" id="IPR018303">
    <property type="entry name" value="ATPase_P-typ_P_site"/>
</dbReference>